<organism evidence="1 2">
    <name type="scientific">Nannocystis pusilla</name>
    <dbReference type="NCBI Taxonomy" id="889268"/>
    <lineage>
        <taxon>Bacteria</taxon>
        <taxon>Pseudomonadati</taxon>
        <taxon>Myxococcota</taxon>
        <taxon>Polyangia</taxon>
        <taxon>Nannocystales</taxon>
        <taxon>Nannocystaceae</taxon>
        <taxon>Nannocystis</taxon>
    </lineage>
</organism>
<comment type="caution">
    <text evidence="1">The sequence shown here is derived from an EMBL/GenBank/DDBJ whole genome shotgun (WGS) entry which is preliminary data.</text>
</comment>
<evidence type="ECO:0008006" key="3">
    <source>
        <dbReference type="Google" id="ProtNLM"/>
    </source>
</evidence>
<name>A0ABS7U6S4_9BACT</name>
<sequence>MRAAAFLAAALVGACSTARPKEQDRTCVDEDDCLEGQICSNNICYDNVLPPYEAIALDVRTEGLTAAPFRVEIRGEDKALVEVVDRPPNRYYVDRTEVRDRLLLSILETQYSDLEAGEKSDEPVAATLELQQASRLGRAPFTVPSLTFPPVVDGTAPADEQWLVKSWPRYAPGDVDGDLPLYVRLTYQDDPPEAEPRWERGIVARQLMRKKLETAGDHKFKITSVRECHRKILGNIRFPEGPLTAEPALDPAAMVTINMRHAGRADDGDPNTPICDPAPAGETPATCSVETIVNPAYPTCSSSIYCPEPYGCYAPVDGGEKHCGCRFDSECPKGQVCNIERQQCALDLTDRPAIKPVTALPVDDAAVAASVYTYCDDDPTADRTMEFIVSATPDPRLGLPRLNYRVVLTFLVGDLMGSTPLGRVCLPTWERARTVTPQLVGEPVTLRGDGDGAWTCCDTACLNEATPPAKPDEECRIKAEISAVGTFAPSDPSLWEAAACMPLSGADENGAVRVTYPSTCPPDSDTCSIPLSPGVAGGSGQTYSLRVEPPVGSLFRSTTLDLTVTADGTNETPIELERRVLLRGKVTQEGCQEGACPRAEVLAERVIRGEDPNTLLGPYFYSARTIPGAPGDYNYVIPVNPGLYLVTALPTVTTKNNAIGPAPIVVVDLREGSPALVEEDGVWVADIDELVLSAGSVYTLELNDFDSSSRVVPLDVTTWWGLADPDGEPLDLNAPGTCQVSEGCQIRRVRSGSSPVRLPQDQIIRFVARAAAGE</sequence>
<proteinExistence type="predicted"/>
<reference evidence="1" key="1">
    <citation type="submission" date="2021-08" db="EMBL/GenBank/DDBJ databases">
        <authorList>
            <person name="Stevens D.C."/>
        </authorList>
    </citation>
    <scope>NUCLEOTIDE SEQUENCE</scope>
    <source>
        <strain evidence="1">DSM 53165</strain>
    </source>
</reference>
<dbReference type="Proteomes" id="UP001139031">
    <property type="component" value="Unassembled WGS sequence"/>
</dbReference>
<dbReference type="RefSeq" id="WP_224197831.1">
    <property type="nucleotide sequence ID" value="NZ_JAIRAU010000061.1"/>
</dbReference>
<accession>A0ABS7U6S4</accession>
<evidence type="ECO:0000313" key="1">
    <source>
        <dbReference type="EMBL" id="MBZ5716091.1"/>
    </source>
</evidence>
<evidence type="ECO:0000313" key="2">
    <source>
        <dbReference type="Proteomes" id="UP001139031"/>
    </source>
</evidence>
<dbReference type="EMBL" id="JAIRAU010000061">
    <property type="protein sequence ID" value="MBZ5716091.1"/>
    <property type="molecule type" value="Genomic_DNA"/>
</dbReference>
<keyword evidence="2" id="KW-1185">Reference proteome</keyword>
<gene>
    <name evidence="1" type="ORF">K7C98_43245</name>
</gene>
<dbReference type="PROSITE" id="PS51257">
    <property type="entry name" value="PROKAR_LIPOPROTEIN"/>
    <property type="match status" value="1"/>
</dbReference>
<protein>
    <recommendedName>
        <fullName evidence="3">Lipoprotein</fullName>
    </recommendedName>
</protein>